<sequence>MVLELKEITLPNNRKISYIEAGDPLGIPMILLHGLGDSCRSFEGLFEHFPSRIRAIAFTQRGHDGIDLPGMTYKTQDFEADLRQFMNAMGIRKAFILGASSGGFAARKFAARHPKRVLGLILVGVPSALGDKPDIVRTQESTLSRLSDPVSLAFIRSFTEGLFIKPVPVDFLEMMFSESQKVPARVWREASEALLKEKFPDQLHLVKASALIVCGGKDTIASRKDQEKLASAITDARLTVFPQLGHMLYWEDPKNVAKEITTFIDDVWLGPDSAKFEYE</sequence>
<keyword evidence="1" id="KW-0378">Hydrolase</keyword>
<proteinExistence type="predicted"/>
<dbReference type="Gene3D" id="3.40.50.1820">
    <property type="entry name" value="alpha/beta hydrolase"/>
    <property type="match status" value="1"/>
</dbReference>
<dbReference type="RefSeq" id="WP_135503047.1">
    <property type="nucleotide sequence ID" value="NZ_JACHHE010000003.1"/>
</dbReference>
<dbReference type="InterPro" id="IPR000073">
    <property type="entry name" value="AB_hydrolase_1"/>
</dbReference>
<dbReference type="Proteomes" id="UP000525923">
    <property type="component" value="Unassembled WGS sequence"/>
</dbReference>
<dbReference type="PANTHER" id="PTHR43798:SF31">
    <property type="entry name" value="AB HYDROLASE SUPERFAMILY PROTEIN YCLE"/>
    <property type="match status" value="1"/>
</dbReference>
<dbReference type="SUPFAM" id="SSF53474">
    <property type="entry name" value="alpha/beta-Hydrolases"/>
    <property type="match status" value="1"/>
</dbReference>
<organism evidence="3 4">
    <name type="scientific">Planococcus koreensis</name>
    <dbReference type="NCBI Taxonomy" id="112331"/>
    <lineage>
        <taxon>Bacteria</taxon>
        <taxon>Bacillati</taxon>
        <taxon>Bacillota</taxon>
        <taxon>Bacilli</taxon>
        <taxon>Bacillales</taxon>
        <taxon>Caryophanaceae</taxon>
        <taxon>Planococcus</taxon>
    </lineage>
</organism>
<evidence type="ECO:0000313" key="3">
    <source>
        <dbReference type="EMBL" id="MBB5179840.1"/>
    </source>
</evidence>
<comment type="caution">
    <text evidence="3">The sequence shown here is derived from an EMBL/GenBank/DDBJ whole genome shotgun (WGS) entry which is preliminary data.</text>
</comment>
<keyword evidence="4" id="KW-1185">Reference proteome</keyword>
<evidence type="ECO:0000259" key="2">
    <source>
        <dbReference type="Pfam" id="PF00561"/>
    </source>
</evidence>
<name>A0A7W8CTS2_9BACL</name>
<dbReference type="OrthoDB" id="9775557at2"/>
<dbReference type="GO" id="GO:0016020">
    <property type="term" value="C:membrane"/>
    <property type="evidence" value="ECO:0007669"/>
    <property type="project" value="TreeGrafter"/>
</dbReference>
<dbReference type="Pfam" id="PF00561">
    <property type="entry name" value="Abhydrolase_1"/>
    <property type="match status" value="1"/>
</dbReference>
<accession>A0A7W8CTS2</accession>
<gene>
    <name evidence="3" type="ORF">HNQ44_001264</name>
</gene>
<protein>
    <submittedName>
        <fullName evidence="3">Pimeloyl-ACP methyl ester carboxylesterase</fullName>
    </submittedName>
</protein>
<reference evidence="3 4" key="1">
    <citation type="submission" date="2020-08" db="EMBL/GenBank/DDBJ databases">
        <title>Genomic Encyclopedia of Type Strains, Phase IV (KMG-IV): sequencing the most valuable type-strain genomes for metagenomic binning, comparative biology and taxonomic classification.</title>
        <authorList>
            <person name="Goeker M."/>
        </authorList>
    </citation>
    <scope>NUCLEOTIDE SEQUENCE [LARGE SCALE GENOMIC DNA]</scope>
    <source>
        <strain evidence="3 4">DSM 15895</strain>
    </source>
</reference>
<evidence type="ECO:0000256" key="1">
    <source>
        <dbReference type="ARBA" id="ARBA00022801"/>
    </source>
</evidence>
<dbReference type="InterPro" id="IPR050266">
    <property type="entry name" value="AB_hydrolase_sf"/>
</dbReference>
<evidence type="ECO:0000313" key="4">
    <source>
        <dbReference type="Proteomes" id="UP000525923"/>
    </source>
</evidence>
<dbReference type="GO" id="GO:0016787">
    <property type="term" value="F:hydrolase activity"/>
    <property type="evidence" value="ECO:0007669"/>
    <property type="project" value="UniProtKB-KW"/>
</dbReference>
<dbReference type="AlphaFoldDB" id="A0A7W8CTS2"/>
<dbReference type="InterPro" id="IPR029058">
    <property type="entry name" value="AB_hydrolase_fold"/>
</dbReference>
<feature type="domain" description="AB hydrolase-1" evidence="2">
    <location>
        <begin position="28"/>
        <end position="253"/>
    </location>
</feature>
<dbReference type="PANTHER" id="PTHR43798">
    <property type="entry name" value="MONOACYLGLYCEROL LIPASE"/>
    <property type="match status" value="1"/>
</dbReference>
<dbReference type="EMBL" id="JACHHE010000003">
    <property type="protein sequence ID" value="MBB5179840.1"/>
    <property type="molecule type" value="Genomic_DNA"/>
</dbReference>